<reference evidence="2 3" key="1">
    <citation type="journal article" date="2015" name="Genome Biol.">
        <title>Comparative genomics of Steinernema reveals deeply conserved gene regulatory networks.</title>
        <authorList>
            <person name="Dillman A.R."/>
            <person name="Macchietto M."/>
            <person name="Porter C.F."/>
            <person name="Rogers A."/>
            <person name="Williams B."/>
            <person name="Antoshechkin I."/>
            <person name="Lee M.M."/>
            <person name="Goodwin Z."/>
            <person name="Lu X."/>
            <person name="Lewis E.E."/>
            <person name="Goodrich-Blair H."/>
            <person name="Stock S.P."/>
            <person name="Adams B.J."/>
            <person name="Sternberg P.W."/>
            <person name="Mortazavi A."/>
        </authorList>
    </citation>
    <scope>NUCLEOTIDE SEQUENCE [LARGE SCALE GENOMIC DNA]</scope>
    <source>
        <strain evidence="2 3">ALL</strain>
    </source>
</reference>
<dbReference type="EMBL" id="AZBU02000010">
    <property type="protein sequence ID" value="TKR62631.1"/>
    <property type="molecule type" value="Genomic_DNA"/>
</dbReference>
<evidence type="ECO:0000256" key="1">
    <source>
        <dbReference type="SAM" id="Phobius"/>
    </source>
</evidence>
<name>A0A4U5M1R3_STECR</name>
<keyword evidence="1" id="KW-0812">Transmembrane</keyword>
<comment type="caution">
    <text evidence="2">The sequence shown here is derived from an EMBL/GenBank/DDBJ whole genome shotgun (WGS) entry which is preliminary data.</text>
</comment>
<dbReference type="Proteomes" id="UP000298663">
    <property type="component" value="Unassembled WGS sequence"/>
</dbReference>
<keyword evidence="3" id="KW-1185">Reference proteome</keyword>
<keyword evidence="1" id="KW-0472">Membrane</keyword>
<proteinExistence type="predicted"/>
<dbReference type="AlphaFoldDB" id="A0A4U5M1R3"/>
<sequence length="100" mass="11406">MSDTLTVVFNVSLDITAAFSITVQSTAIAIVLFCTPSKMRSFSYFILNEMGWTLQETCCTPSRILFLCYKLNVFVWIAYYPRCFQLTLKILDTSSFKLSS</sequence>
<reference evidence="2 3" key="2">
    <citation type="journal article" date="2019" name="G3 (Bethesda)">
        <title>Hybrid Assembly of the Genome of the Entomopathogenic Nematode Steinernema carpocapsae Identifies the X-Chromosome.</title>
        <authorList>
            <person name="Serra L."/>
            <person name="Macchietto M."/>
            <person name="Macias-Munoz A."/>
            <person name="McGill C.J."/>
            <person name="Rodriguez I.M."/>
            <person name="Rodriguez B."/>
            <person name="Murad R."/>
            <person name="Mortazavi A."/>
        </authorList>
    </citation>
    <scope>NUCLEOTIDE SEQUENCE [LARGE SCALE GENOMIC DNA]</scope>
    <source>
        <strain evidence="2 3">ALL</strain>
    </source>
</reference>
<organism evidence="2 3">
    <name type="scientific">Steinernema carpocapsae</name>
    <name type="common">Entomopathogenic nematode</name>
    <dbReference type="NCBI Taxonomy" id="34508"/>
    <lineage>
        <taxon>Eukaryota</taxon>
        <taxon>Metazoa</taxon>
        <taxon>Ecdysozoa</taxon>
        <taxon>Nematoda</taxon>
        <taxon>Chromadorea</taxon>
        <taxon>Rhabditida</taxon>
        <taxon>Tylenchina</taxon>
        <taxon>Panagrolaimomorpha</taxon>
        <taxon>Strongyloidoidea</taxon>
        <taxon>Steinernematidae</taxon>
        <taxon>Steinernema</taxon>
    </lineage>
</organism>
<protein>
    <submittedName>
        <fullName evidence="2">Uncharacterized protein</fullName>
    </submittedName>
</protein>
<accession>A0A4U5M1R3</accession>
<gene>
    <name evidence="2" type="ORF">L596_026560</name>
</gene>
<evidence type="ECO:0000313" key="2">
    <source>
        <dbReference type="EMBL" id="TKR62631.1"/>
    </source>
</evidence>
<evidence type="ECO:0000313" key="3">
    <source>
        <dbReference type="Proteomes" id="UP000298663"/>
    </source>
</evidence>
<feature type="transmembrane region" description="Helical" evidence="1">
    <location>
        <begin position="15"/>
        <end position="34"/>
    </location>
</feature>
<keyword evidence="1" id="KW-1133">Transmembrane helix</keyword>